<keyword evidence="3" id="KW-1185">Reference proteome</keyword>
<dbReference type="InterPro" id="IPR028889">
    <property type="entry name" value="USP"/>
</dbReference>
<name>A0ABN9SNT3_9DINO</name>
<dbReference type="PROSITE" id="PS50235">
    <property type="entry name" value="USP_3"/>
    <property type="match status" value="1"/>
</dbReference>
<sequence length="685" mass="76560">MEFIEFLIDGLKEDCNHVKGKKPYVERQDANGRPDVVVAMEASNGFLLRNDSEVDDLFVGFLKTVTTCPERSCRHESVVFEPFLSVKVPLASPSDPGEVIFYVTVVPLASRGAPLGRQQVTIAKLSSVGNLVEEAAKDAHLRPLHCALLKLCSGRDKLDDTYRTLVKPDYSERVDEVLKPADVLFLYELEDPSALRLLEKRRWGSENLPRRDDIVVVTTDFYSNSNSKTKLLLREGTVGQVRRIDHDGDAQIKFDGIEVRQWVLQSNFDKLWVDLSIDWDERRRTAANEELTLAELIDPDDSVLSTPPDTLEEALTQWRESMLPIDDVPCWVVVHFRRRVARTMNNELYGVPALVRVSRNCTVEALTRAVRDELTQRYGSSVGKHWRLLQATCVWDVTSTHALIWNEAQQQGTERLLCPPEYFAVEWAVEGDQIEPPEVTSCSLLAEPAEDAAPDLTLNRCLRWITETEQLSESEAKYPDVLQLKRFEYTGLGGGRKDTTPVCFPLEGLDLREFGSSGMPSFPRPCLRAGRRVRIAGLQAAASQALNGRLGTVMYLDGARARFAVRLNEDDPSDLWKKIKADNLVAVDDDASGGDASAPPASALALYDLVSVSKHVGCQSFGHYVAYARSSEDGLWRLFDDEDVTEVADEEVAAQQKGAYVLFYLRRDMRPACWGDPAAPAVGPS</sequence>
<dbReference type="InterPro" id="IPR050185">
    <property type="entry name" value="Ub_carboxyl-term_hydrolase"/>
</dbReference>
<dbReference type="SUPFAM" id="SSF54001">
    <property type="entry name" value="Cysteine proteinases"/>
    <property type="match status" value="1"/>
</dbReference>
<evidence type="ECO:0000259" key="1">
    <source>
        <dbReference type="PROSITE" id="PS50235"/>
    </source>
</evidence>
<proteinExistence type="predicted"/>
<dbReference type="InterPro" id="IPR018200">
    <property type="entry name" value="USP_CS"/>
</dbReference>
<dbReference type="InterPro" id="IPR001394">
    <property type="entry name" value="Peptidase_C19_UCH"/>
</dbReference>
<dbReference type="PANTHER" id="PTHR21646">
    <property type="entry name" value="UBIQUITIN CARBOXYL-TERMINAL HYDROLASE"/>
    <property type="match status" value="1"/>
</dbReference>
<dbReference type="Proteomes" id="UP001189429">
    <property type="component" value="Unassembled WGS sequence"/>
</dbReference>
<dbReference type="Gene3D" id="3.90.70.10">
    <property type="entry name" value="Cysteine proteinases"/>
    <property type="match status" value="2"/>
</dbReference>
<organism evidence="2 3">
    <name type="scientific">Prorocentrum cordatum</name>
    <dbReference type="NCBI Taxonomy" id="2364126"/>
    <lineage>
        <taxon>Eukaryota</taxon>
        <taxon>Sar</taxon>
        <taxon>Alveolata</taxon>
        <taxon>Dinophyceae</taxon>
        <taxon>Prorocentrales</taxon>
        <taxon>Prorocentraceae</taxon>
        <taxon>Prorocentrum</taxon>
    </lineage>
</organism>
<reference evidence="2" key="1">
    <citation type="submission" date="2023-10" db="EMBL/GenBank/DDBJ databases">
        <authorList>
            <person name="Chen Y."/>
            <person name="Shah S."/>
            <person name="Dougan E. K."/>
            <person name="Thang M."/>
            <person name="Chan C."/>
        </authorList>
    </citation>
    <scope>NUCLEOTIDE SEQUENCE [LARGE SCALE GENOMIC DNA]</scope>
</reference>
<gene>
    <name evidence="2" type="ORF">PCOR1329_LOCUS31171</name>
</gene>
<feature type="domain" description="USP" evidence="1">
    <location>
        <begin position="1"/>
        <end position="667"/>
    </location>
</feature>
<dbReference type="PROSITE" id="PS00973">
    <property type="entry name" value="USP_2"/>
    <property type="match status" value="1"/>
</dbReference>
<evidence type="ECO:0000313" key="3">
    <source>
        <dbReference type="Proteomes" id="UP001189429"/>
    </source>
</evidence>
<protein>
    <recommendedName>
        <fullName evidence="1">USP domain-containing protein</fullName>
    </recommendedName>
</protein>
<evidence type="ECO:0000313" key="2">
    <source>
        <dbReference type="EMBL" id="CAK0833466.1"/>
    </source>
</evidence>
<dbReference type="InterPro" id="IPR038765">
    <property type="entry name" value="Papain-like_cys_pep_sf"/>
</dbReference>
<accession>A0ABN9SNT3</accession>
<dbReference type="Pfam" id="PF00443">
    <property type="entry name" value="UCH"/>
    <property type="match status" value="1"/>
</dbReference>
<comment type="caution">
    <text evidence="2">The sequence shown here is derived from an EMBL/GenBank/DDBJ whole genome shotgun (WGS) entry which is preliminary data.</text>
</comment>
<dbReference type="EMBL" id="CAUYUJ010012224">
    <property type="protein sequence ID" value="CAK0833466.1"/>
    <property type="molecule type" value="Genomic_DNA"/>
</dbReference>